<feature type="domain" description="DUF397" evidence="1">
    <location>
        <begin position="6"/>
        <end position="56"/>
    </location>
</feature>
<evidence type="ECO:0000313" key="3">
    <source>
        <dbReference type="Proteomes" id="UP000675554"/>
    </source>
</evidence>
<accession>A0A8T4II66</accession>
<reference evidence="2" key="1">
    <citation type="submission" date="2021-04" db="EMBL/GenBank/DDBJ databases">
        <title>Sequencing of actinobacteria type strains.</title>
        <authorList>
            <person name="Nguyen G.-S."/>
            <person name="Wentzel A."/>
        </authorList>
    </citation>
    <scope>NUCLEOTIDE SEQUENCE</scope>
    <source>
        <strain evidence="2">DSM 42095</strain>
    </source>
</reference>
<proteinExistence type="predicted"/>
<dbReference type="Pfam" id="PF04149">
    <property type="entry name" value="DUF397"/>
    <property type="match status" value="1"/>
</dbReference>
<dbReference type="AlphaFoldDB" id="A0A8T4II66"/>
<dbReference type="EMBL" id="JAGSMN010000019">
    <property type="protein sequence ID" value="MBR7671628.1"/>
    <property type="molecule type" value="Genomic_DNA"/>
</dbReference>
<protein>
    <submittedName>
        <fullName evidence="2">DUF397 domain-containing protein</fullName>
    </submittedName>
</protein>
<dbReference type="Proteomes" id="UP000675554">
    <property type="component" value="Unassembled WGS sequence"/>
</dbReference>
<gene>
    <name evidence="2" type="ORF">KDA82_00955</name>
</gene>
<name>A0A8T4II66_9ACTN</name>
<comment type="caution">
    <text evidence="2">The sequence shown here is derived from an EMBL/GenBank/DDBJ whole genome shotgun (WGS) entry which is preliminary data.</text>
</comment>
<dbReference type="InterPro" id="IPR007278">
    <property type="entry name" value="DUF397"/>
</dbReference>
<keyword evidence="3" id="KW-1185">Reference proteome</keyword>
<organism evidence="2 3">
    <name type="scientific">Streptomyces daliensis</name>
    <dbReference type="NCBI Taxonomy" id="299421"/>
    <lineage>
        <taxon>Bacteria</taxon>
        <taxon>Bacillati</taxon>
        <taxon>Actinomycetota</taxon>
        <taxon>Actinomycetes</taxon>
        <taxon>Kitasatosporales</taxon>
        <taxon>Streptomycetaceae</taxon>
        <taxon>Streptomyces</taxon>
    </lineage>
</organism>
<evidence type="ECO:0000313" key="2">
    <source>
        <dbReference type="EMBL" id="MBR7671628.1"/>
    </source>
</evidence>
<sequence length="68" mass="7530">MNGSWTWRKASASDTSGNQCVEVAWTGRAVLVRDSKEPDRAPLSFAPASWQRFLAAPSQQDDTFSAER</sequence>
<evidence type="ECO:0000259" key="1">
    <source>
        <dbReference type="Pfam" id="PF04149"/>
    </source>
</evidence>